<dbReference type="EMBL" id="BAABRI010000013">
    <property type="protein sequence ID" value="GAA5483311.1"/>
    <property type="molecule type" value="Genomic_DNA"/>
</dbReference>
<evidence type="ECO:0000256" key="1">
    <source>
        <dbReference type="SAM" id="Phobius"/>
    </source>
</evidence>
<comment type="caution">
    <text evidence="2">The sequence shown here is derived from an EMBL/GenBank/DDBJ whole genome shotgun (WGS) entry which is preliminary data.</text>
</comment>
<gene>
    <name evidence="2" type="ORF">Hsar01_02541</name>
</gene>
<proteinExistence type="predicted"/>
<keyword evidence="1" id="KW-0472">Membrane</keyword>
<feature type="transmembrane region" description="Helical" evidence="1">
    <location>
        <begin position="7"/>
        <end position="32"/>
    </location>
</feature>
<keyword evidence="1" id="KW-0812">Transmembrane</keyword>
<name>A0ABP9UP15_9BACT</name>
<evidence type="ECO:0000313" key="3">
    <source>
        <dbReference type="Proteomes" id="UP001476282"/>
    </source>
</evidence>
<reference evidence="2 3" key="1">
    <citation type="submission" date="2024-02" db="EMBL/GenBank/DDBJ databases">
        <title>Haloferula sargassicola NBRC 104335.</title>
        <authorList>
            <person name="Ichikawa N."/>
            <person name="Katano-Makiyama Y."/>
            <person name="Hidaka K."/>
        </authorList>
    </citation>
    <scope>NUCLEOTIDE SEQUENCE [LARGE SCALE GENOMIC DNA]</scope>
    <source>
        <strain evidence="2 3">NBRC 104335</strain>
    </source>
</reference>
<organism evidence="2 3">
    <name type="scientific">Haloferula sargassicola</name>
    <dbReference type="NCBI Taxonomy" id="490096"/>
    <lineage>
        <taxon>Bacteria</taxon>
        <taxon>Pseudomonadati</taxon>
        <taxon>Verrucomicrobiota</taxon>
        <taxon>Verrucomicrobiia</taxon>
        <taxon>Verrucomicrobiales</taxon>
        <taxon>Verrucomicrobiaceae</taxon>
        <taxon>Haloferula</taxon>
    </lineage>
</organism>
<evidence type="ECO:0000313" key="2">
    <source>
        <dbReference type="EMBL" id="GAA5483311.1"/>
    </source>
</evidence>
<sequence length="192" mass="21034">MKSNKPVGCWVVAVASVGIVIFMVAGIIYGLVRLTEGSGSRAKETHEKAEQGPMVITADESGDLPRGERPHISIREYLGFTHDRTLTTLAREEFEELADGALIDWTMKLADVNETGGQLQAGMYCDYLLEPKGLENGAGRERMTLAARVLLSPEDRDVMLKTSRGDAVRFQGTLRLGQEEGVLVEDARLVVE</sequence>
<keyword evidence="3" id="KW-1185">Reference proteome</keyword>
<dbReference type="Proteomes" id="UP001476282">
    <property type="component" value="Unassembled WGS sequence"/>
</dbReference>
<protein>
    <recommendedName>
        <fullName evidence="4">LPS export ABC transporter periplasmic protein LptC</fullName>
    </recommendedName>
</protein>
<accession>A0ABP9UP15</accession>
<evidence type="ECO:0008006" key="4">
    <source>
        <dbReference type="Google" id="ProtNLM"/>
    </source>
</evidence>
<keyword evidence="1" id="KW-1133">Transmembrane helix</keyword>
<dbReference type="RefSeq" id="WP_353567423.1">
    <property type="nucleotide sequence ID" value="NZ_BAABRI010000013.1"/>
</dbReference>